<evidence type="ECO:0000256" key="10">
    <source>
        <dbReference type="ARBA" id="ARBA00023128"/>
    </source>
</evidence>
<dbReference type="GO" id="GO:0015986">
    <property type="term" value="P:proton motive force-driven ATP synthesis"/>
    <property type="evidence" value="ECO:0007669"/>
    <property type="project" value="InterPro"/>
</dbReference>
<keyword evidence="11 13" id="KW-0472">Membrane</keyword>
<evidence type="ECO:0000256" key="13">
    <source>
        <dbReference type="SAM" id="Phobius"/>
    </source>
</evidence>
<dbReference type="AlphaFoldDB" id="A0A3G2EYB5"/>
<evidence type="ECO:0000256" key="11">
    <source>
        <dbReference type="ARBA" id="ARBA00023136"/>
    </source>
</evidence>
<dbReference type="GO" id="GO:0031966">
    <property type="term" value="C:mitochondrial membrane"/>
    <property type="evidence" value="ECO:0007669"/>
    <property type="project" value="UniProtKB-SubCell"/>
</dbReference>
<dbReference type="InterPro" id="IPR001421">
    <property type="entry name" value="ATP8_metazoa"/>
</dbReference>
<proteinExistence type="inferred from homology"/>
<dbReference type="GO" id="GO:0015078">
    <property type="term" value="F:proton transmembrane transporter activity"/>
    <property type="evidence" value="ECO:0007669"/>
    <property type="project" value="InterPro"/>
</dbReference>
<keyword evidence="4 12" id="KW-0813">Transport</keyword>
<protein>
    <recommendedName>
        <fullName evidence="12">ATP synthase complex subunit 8</fullName>
    </recommendedName>
</protein>
<evidence type="ECO:0000256" key="2">
    <source>
        <dbReference type="ARBA" id="ARBA00008892"/>
    </source>
</evidence>
<sequence>MMIQIPQMSPLMWFSLFIMFSLVLILFNQMNFFSFKPEIIKTESKSEKMNKNMNWKW</sequence>
<evidence type="ECO:0000256" key="8">
    <source>
        <dbReference type="ARBA" id="ARBA00022989"/>
    </source>
</evidence>
<dbReference type="EMBL" id="MG993426">
    <property type="protein sequence ID" value="AYM85041.1"/>
    <property type="molecule type" value="Genomic_DNA"/>
</dbReference>
<name>A0A3G2EYB5_MELBI</name>
<evidence type="ECO:0000256" key="6">
    <source>
        <dbReference type="ARBA" id="ARBA00022692"/>
    </source>
</evidence>
<keyword evidence="5 12" id="KW-0138">CF(0)</keyword>
<reference evidence="14" key="1">
    <citation type="journal article" date="2018" name="Insect Syst Divers">
        <title>Evolution, Diversification, and Biogeography of Grasshoppers (Orthoptera: Acrididae).</title>
        <authorList>
            <person name="Song H."/>
            <person name="Marino-Perez R."/>
            <person name="Woller D.A."/>
            <person name="Cigliano M.M."/>
        </authorList>
    </citation>
    <scope>NUCLEOTIDE SEQUENCE</scope>
    <source>
        <tissue evidence="14">Femur muscle</tissue>
    </source>
</reference>
<keyword evidence="9 12" id="KW-0406">Ion transport</keyword>
<keyword evidence="10 12" id="KW-0496">Mitochondrion</keyword>
<feature type="transmembrane region" description="Helical" evidence="13">
    <location>
        <begin position="12"/>
        <end position="35"/>
    </location>
</feature>
<accession>A0A3G2EYB5</accession>
<evidence type="ECO:0000256" key="1">
    <source>
        <dbReference type="ARBA" id="ARBA00004304"/>
    </source>
</evidence>
<comment type="subunit">
    <text evidence="3">F-type ATPases have 2 components, CF(1) - the catalytic core - and CF(0) - the membrane proton channel.</text>
</comment>
<keyword evidence="7 12" id="KW-0375">Hydrogen ion transport</keyword>
<organism evidence="14">
    <name type="scientific">Melanoplus bivittatus</name>
    <name type="common">Two-striped grasshopper</name>
    <dbReference type="NCBI Taxonomy" id="103633"/>
    <lineage>
        <taxon>Eukaryota</taxon>
        <taxon>Metazoa</taxon>
        <taxon>Ecdysozoa</taxon>
        <taxon>Arthropoda</taxon>
        <taxon>Hexapoda</taxon>
        <taxon>Insecta</taxon>
        <taxon>Pterygota</taxon>
        <taxon>Neoptera</taxon>
        <taxon>Polyneoptera</taxon>
        <taxon>Orthoptera</taxon>
        <taxon>Caelifera</taxon>
        <taxon>Acrididea</taxon>
        <taxon>Acridomorpha</taxon>
        <taxon>Acridoidea</taxon>
        <taxon>Acrididae</taxon>
        <taxon>Melanoplinae</taxon>
        <taxon>Melanoplini</taxon>
        <taxon>Melanoplus</taxon>
    </lineage>
</organism>
<evidence type="ECO:0000313" key="14">
    <source>
        <dbReference type="EMBL" id="AYM85041.1"/>
    </source>
</evidence>
<comment type="subcellular location">
    <subcellularLocation>
        <location evidence="1 12">Mitochondrion membrane</location>
        <topology evidence="1 12">Single-pass membrane protein</topology>
    </subcellularLocation>
</comment>
<keyword evidence="6 12" id="KW-0812">Transmembrane</keyword>
<comment type="similarity">
    <text evidence="2 12">Belongs to the ATPase protein 8 family.</text>
</comment>
<evidence type="ECO:0000256" key="12">
    <source>
        <dbReference type="RuleBase" id="RU003661"/>
    </source>
</evidence>
<geneLocation type="mitochondrion" evidence="14"/>
<evidence type="ECO:0000256" key="9">
    <source>
        <dbReference type="ARBA" id="ARBA00023065"/>
    </source>
</evidence>
<evidence type="ECO:0000256" key="5">
    <source>
        <dbReference type="ARBA" id="ARBA00022547"/>
    </source>
</evidence>
<keyword evidence="8 13" id="KW-1133">Transmembrane helix</keyword>
<evidence type="ECO:0000256" key="3">
    <source>
        <dbReference type="ARBA" id="ARBA00011291"/>
    </source>
</evidence>
<dbReference type="Pfam" id="PF00895">
    <property type="entry name" value="ATP-synt_8"/>
    <property type="match status" value="1"/>
</dbReference>
<dbReference type="GO" id="GO:0045259">
    <property type="term" value="C:proton-transporting ATP synthase complex"/>
    <property type="evidence" value="ECO:0007669"/>
    <property type="project" value="UniProtKB-KW"/>
</dbReference>
<evidence type="ECO:0000256" key="7">
    <source>
        <dbReference type="ARBA" id="ARBA00022781"/>
    </source>
</evidence>
<evidence type="ECO:0000256" key="4">
    <source>
        <dbReference type="ARBA" id="ARBA00022448"/>
    </source>
</evidence>
<gene>
    <name evidence="14" type="primary">atp8</name>
</gene>